<comment type="caution">
    <text evidence="6">The sequence shown here is derived from an EMBL/GenBank/DDBJ whole genome shotgun (WGS) entry which is preliminary data.</text>
</comment>
<name>A0ABP0G0B8_CLALP</name>
<protein>
    <submittedName>
        <fullName evidence="6">Uncharacterized protein</fullName>
    </submittedName>
</protein>
<feature type="region of interest" description="Disordered" evidence="2">
    <location>
        <begin position="717"/>
        <end position="749"/>
    </location>
</feature>
<evidence type="ECO:0000256" key="2">
    <source>
        <dbReference type="SAM" id="MobiDB-lite"/>
    </source>
</evidence>
<evidence type="ECO:0000259" key="3">
    <source>
        <dbReference type="Pfam" id="PF10363"/>
    </source>
</evidence>
<dbReference type="InterPro" id="IPR057347">
    <property type="entry name" value="TANGO6_N"/>
</dbReference>
<reference evidence="6 7" key="1">
    <citation type="submission" date="2024-02" db="EMBL/GenBank/DDBJ databases">
        <authorList>
            <person name="Daric V."/>
            <person name="Darras S."/>
        </authorList>
    </citation>
    <scope>NUCLEOTIDE SEQUENCE [LARGE SCALE GENOMIC DNA]</scope>
</reference>
<evidence type="ECO:0000259" key="5">
    <source>
        <dbReference type="Pfam" id="PF25267"/>
    </source>
</evidence>
<accession>A0ABP0G0B8</accession>
<feature type="domain" description="TANGO6 N-terminal" evidence="5">
    <location>
        <begin position="100"/>
        <end position="247"/>
    </location>
</feature>
<organism evidence="6 7">
    <name type="scientific">Clavelina lepadiformis</name>
    <name type="common">Light-bulb sea squirt</name>
    <name type="synonym">Ascidia lepadiformis</name>
    <dbReference type="NCBI Taxonomy" id="159417"/>
    <lineage>
        <taxon>Eukaryota</taxon>
        <taxon>Metazoa</taxon>
        <taxon>Chordata</taxon>
        <taxon>Tunicata</taxon>
        <taxon>Ascidiacea</taxon>
        <taxon>Aplousobranchia</taxon>
        <taxon>Clavelinidae</taxon>
        <taxon>Clavelina</taxon>
    </lineage>
</organism>
<feature type="domain" description="TANGO6 HEAT repeat" evidence="4">
    <location>
        <begin position="248"/>
        <end position="508"/>
    </location>
</feature>
<gene>
    <name evidence="6" type="ORF">CVLEPA_LOCUS16169</name>
</gene>
<dbReference type="Proteomes" id="UP001642483">
    <property type="component" value="Unassembled WGS sequence"/>
</dbReference>
<dbReference type="Pfam" id="PF10363">
    <property type="entry name" value="RTP1_C1"/>
    <property type="match status" value="1"/>
</dbReference>
<dbReference type="InterPro" id="IPR011989">
    <property type="entry name" value="ARM-like"/>
</dbReference>
<evidence type="ECO:0000313" key="7">
    <source>
        <dbReference type="Proteomes" id="UP001642483"/>
    </source>
</evidence>
<dbReference type="InterPro" id="IPR019451">
    <property type="entry name" value="Rtp1_C1"/>
</dbReference>
<dbReference type="InterPro" id="IPR039600">
    <property type="entry name" value="TANGO6/Rtp1"/>
</dbReference>
<dbReference type="Pfam" id="PF23565">
    <property type="entry name" value="ARM_TANGO6"/>
    <property type="match status" value="1"/>
</dbReference>
<evidence type="ECO:0000313" key="6">
    <source>
        <dbReference type="EMBL" id="CAK8685003.1"/>
    </source>
</evidence>
<dbReference type="Pfam" id="PF25267">
    <property type="entry name" value="TANGO6_N"/>
    <property type="match status" value="1"/>
</dbReference>
<dbReference type="SUPFAM" id="SSF48371">
    <property type="entry name" value="ARM repeat"/>
    <property type="match status" value="2"/>
</dbReference>
<dbReference type="Gene3D" id="1.25.10.10">
    <property type="entry name" value="Leucine-rich Repeat Variant"/>
    <property type="match status" value="1"/>
</dbReference>
<comment type="similarity">
    <text evidence="1">Belongs to the Tango6 family.</text>
</comment>
<dbReference type="PANTHER" id="PTHR20959">
    <property type="entry name" value="TRANSPORT AND GOLGI ORGANIZATION PROTEIN 6 FAMILY MEMBER"/>
    <property type="match status" value="1"/>
</dbReference>
<sequence>MTETNTLLEELENLHKLISQNWNGPDEEFINNSVTFVRVVLEKLHIPVTDINERIERCKCIGRKIFCLTSALVQAYILYLNSIAKAIIQDEGQSSEQDIILSVVHQNQISFLLCFVVNTGLIRHLEFQLSVIAPKPCVLPKCSDLDLFICCRHIISFCHNEVIRNLLLPKNLHPLLAALMQLAYSSKFSDILEHTARRWCLSALAHLITKWSKLEDVVTSLLILQGSTSRSAPAWLLNACGKLLSKCLLKKNGVVCVISVLISTLDSEMSAWKKAELISHILSTTPHGASGKKQYYINICSQIIALFQSDDLNIVKDSESFWQVLVETVFSLYKKSLDLTRAYFFKPLFRPFESCYERKESGELNNLGQSLKVLHQLFVLYQHPDKNSVAKDVMIPYLSGFFSLYCFSRNTVSYLQSLLCDLIMACLQIFEGRDAACLLLCLCGIKDPDHASLISQIKNVVPGLYFSFNEDNDVNLSYEDPQVRTPEDVLADQDNKVQSIMEIMTLCKDKQLATHVLIQLIKNMDQLDEIEESQSSNKLMMSEDKVSDLLQQGESQLITFALLMSICETSDPRQLLTDVDEICSFIKIVLGKSVKKDSETFHVETLKTCFAVLGICMLNELTRSEQHAMQDLIPLLQDIAAHEGLDRNERETASDLAIAIATNGVCSDLDMTSFSKSLQLQVEKLDIKPGGPEYSNICARSPDESSNDEDINISHQQTGTYRNRKRTPPLIQEISESKPLQAEERNENKEKGYNLQEQYAAISATETDNSVSSVSEALSDVYDPSPPVRAAAFRFLTDSFKSGLKEAKDKEESIYRIFLERLETENEPFVYLSAVQGLAELANRTKINPGRWKSLLDRLIDEYDKYIGSNDEEADVKAAKLGEVLVRVARQLGDFAPLQSRKLIPVFFRGACSKRPHVRASCLSNLGELCSKLHHSLSSFSHELSECVCNIARTDQDVMVRRSAIHVIRSLLDALGPRILQVFPDNVKQFYAALKHGYDIDDDDVVQLHSQLALESLDNIMRDVIFNENTRKHQHPHKKIVVLP</sequence>
<feature type="domain" description="RNA polymerase II assembly factor Rtp1 C-terminal" evidence="3">
    <location>
        <begin position="775"/>
        <end position="894"/>
    </location>
</feature>
<dbReference type="EMBL" id="CAWYQH010000098">
    <property type="protein sequence ID" value="CAK8685003.1"/>
    <property type="molecule type" value="Genomic_DNA"/>
</dbReference>
<proteinExistence type="inferred from homology"/>
<evidence type="ECO:0000259" key="4">
    <source>
        <dbReference type="Pfam" id="PF23565"/>
    </source>
</evidence>
<dbReference type="InterPro" id="IPR016024">
    <property type="entry name" value="ARM-type_fold"/>
</dbReference>
<dbReference type="PANTHER" id="PTHR20959:SF1">
    <property type="entry name" value="TRANSPORT AND GOLGI ORGANIZATION PROTEIN 6 HOMOLOG"/>
    <property type="match status" value="1"/>
</dbReference>
<evidence type="ECO:0000256" key="1">
    <source>
        <dbReference type="ARBA" id="ARBA00005724"/>
    </source>
</evidence>
<keyword evidence="7" id="KW-1185">Reference proteome</keyword>
<dbReference type="InterPro" id="IPR057407">
    <property type="entry name" value="HEAT_TANGO6"/>
</dbReference>